<protein>
    <submittedName>
        <fullName evidence="1">32954_t:CDS:1</fullName>
    </submittedName>
</protein>
<evidence type="ECO:0000313" key="1">
    <source>
        <dbReference type="EMBL" id="CAG8849609.1"/>
    </source>
</evidence>
<name>A0ACA9SWZ7_9GLOM</name>
<sequence length="80" mass="9445">SRKDLSFIFPARIDYNEVIKEMKKTVGPNLQEVNVFDIYQNAELRNNKKKSVSFHLVFQSTSQTLQNKEIEKILRDITEK</sequence>
<feature type="non-terminal residue" evidence="1">
    <location>
        <position position="1"/>
    </location>
</feature>
<accession>A0ACA9SWZ7</accession>
<feature type="non-terminal residue" evidence="1">
    <location>
        <position position="80"/>
    </location>
</feature>
<dbReference type="Proteomes" id="UP000789920">
    <property type="component" value="Unassembled WGS sequence"/>
</dbReference>
<proteinExistence type="predicted"/>
<keyword evidence="2" id="KW-1185">Reference proteome</keyword>
<evidence type="ECO:0000313" key="2">
    <source>
        <dbReference type="Proteomes" id="UP000789920"/>
    </source>
</evidence>
<gene>
    <name evidence="1" type="ORF">RPERSI_LOCUS35675</name>
</gene>
<dbReference type="EMBL" id="CAJVQC010166487">
    <property type="protein sequence ID" value="CAG8849609.1"/>
    <property type="molecule type" value="Genomic_DNA"/>
</dbReference>
<organism evidence="1 2">
    <name type="scientific">Racocetra persica</name>
    <dbReference type="NCBI Taxonomy" id="160502"/>
    <lineage>
        <taxon>Eukaryota</taxon>
        <taxon>Fungi</taxon>
        <taxon>Fungi incertae sedis</taxon>
        <taxon>Mucoromycota</taxon>
        <taxon>Glomeromycotina</taxon>
        <taxon>Glomeromycetes</taxon>
        <taxon>Diversisporales</taxon>
        <taxon>Gigasporaceae</taxon>
        <taxon>Racocetra</taxon>
    </lineage>
</organism>
<reference evidence="1" key="1">
    <citation type="submission" date="2021-06" db="EMBL/GenBank/DDBJ databases">
        <authorList>
            <person name="Kallberg Y."/>
            <person name="Tangrot J."/>
            <person name="Rosling A."/>
        </authorList>
    </citation>
    <scope>NUCLEOTIDE SEQUENCE</scope>
    <source>
        <strain evidence="1">MA461A</strain>
    </source>
</reference>
<comment type="caution">
    <text evidence="1">The sequence shown here is derived from an EMBL/GenBank/DDBJ whole genome shotgun (WGS) entry which is preliminary data.</text>
</comment>